<dbReference type="InterPro" id="IPR036390">
    <property type="entry name" value="WH_DNA-bd_sf"/>
</dbReference>
<keyword evidence="8" id="KW-1185">Reference proteome</keyword>
<dbReference type="CDD" id="cd08440">
    <property type="entry name" value="PBP2_LTTR_like_4"/>
    <property type="match status" value="1"/>
</dbReference>
<evidence type="ECO:0000259" key="6">
    <source>
        <dbReference type="PROSITE" id="PS50931"/>
    </source>
</evidence>
<dbReference type="PROSITE" id="PS50931">
    <property type="entry name" value="HTH_LYSR"/>
    <property type="match status" value="1"/>
</dbReference>
<gene>
    <name evidence="7" type="ORF">Ga0609869_002074</name>
</gene>
<dbReference type="Gene3D" id="1.10.10.10">
    <property type="entry name" value="Winged helix-like DNA-binding domain superfamily/Winged helix DNA-binding domain"/>
    <property type="match status" value="1"/>
</dbReference>
<dbReference type="Pfam" id="PF00126">
    <property type="entry name" value="HTH_1"/>
    <property type="match status" value="1"/>
</dbReference>
<dbReference type="GO" id="GO:0003677">
    <property type="term" value="F:DNA binding"/>
    <property type="evidence" value="ECO:0007669"/>
    <property type="project" value="UniProtKB-KW"/>
</dbReference>
<evidence type="ECO:0000256" key="2">
    <source>
        <dbReference type="ARBA" id="ARBA00023015"/>
    </source>
</evidence>
<dbReference type="SUPFAM" id="SSF53850">
    <property type="entry name" value="Periplasmic binding protein-like II"/>
    <property type="match status" value="1"/>
</dbReference>
<organism evidence="7 8">
    <name type="scientific">Rhodovulum iodosum</name>
    <dbReference type="NCBI Taxonomy" id="68291"/>
    <lineage>
        <taxon>Bacteria</taxon>
        <taxon>Pseudomonadati</taxon>
        <taxon>Pseudomonadota</taxon>
        <taxon>Alphaproteobacteria</taxon>
        <taxon>Rhodobacterales</taxon>
        <taxon>Paracoccaceae</taxon>
        <taxon>Rhodovulum</taxon>
    </lineage>
</organism>
<feature type="compositionally biased region" description="Basic and acidic residues" evidence="5">
    <location>
        <begin position="15"/>
        <end position="25"/>
    </location>
</feature>
<protein>
    <submittedName>
        <fullName evidence="7">DNA-binding transcriptional LysR family regulator</fullName>
    </submittedName>
</protein>
<dbReference type="Gene3D" id="3.40.190.10">
    <property type="entry name" value="Periplasmic binding protein-like II"/>
    <property type="match status" value="2"/>
</dbReference>
<dbReference type="PRINTS" id="PR00039">
    <property type="entry name" value="HTHLYSR"/>
</dbReference>
<accession>A0ABV3XTQ8</accession>
<comment type="similarity">
    <text evidence="1">Belongs to the LysR transcriptional regulatory family.</text>
</comment>
<dbReference type="RefSeq" id="WP_125406917.1">
    <property type="nucleotide sequence ID" value="NZ_JBEHHI010000002.1"/>
</dbReference>
<dbReference type="Pfam" id="PF03466">
    <property type="entry name" value="LysR_substrate"/>
    <property type="match status" value="1"/>
</dbReference>
<comment type="caution">
    <text evidence="7">The sequence shown here is derived from an EMBL/GenBank/DDBJ whole genome shotgun (WGS) entry which is preliminary data.</text>
</comment>
<dbReference type="InterPro" id="IPR050950">
    <property type="entry name" value="HTH-type_LysR_regulators"/>
</dbReference>
<evidence type="ECO:0000313" key="7">
    <source>
        <dbReference type="EMBL" id="MEX5728721.1"/>
    </source>
</evidence>
<feature type="domain" description="HTH lysR-type" evidence="6">
    <location>
        <begin position="40"/>
        <end position="97"/>
    </location>
</feature>
<evidence type="ECO:0000313" key="8">
    <source>
        <dbReference type="Proteomes" id="UP001560019"/>
    </source>
</evidence>
<keyword evidence="3 7" id="KW-0238">DNA-binding</keyword>
<dbReference type="Proteomes" id="UP001560019">
    <property type="component" value="Unassembled WGS sequence"/>
</dbReference>
<keyword evidence="4" id="KW-0804">Transcription</keyword>
<dbReference type="PANTHER" id="PTHR30419">
    <property type="entry name" value="HTH-TYPE TRANSCRIPTIONAL REGULATOR YBHD"/>
    <property type="match status" value="1"/>
</dbReference>
<sequence>MRRTLAGSEVKRKKTEIETGEKETSEQGPKASSQPTRIRPTLRQMQGFMAVARLGSFSRAASELGLSQSALSQSVQQLEFLLDAELLDRRNRTIVATPAGAVLMRRLRGILDDLDGALNEVQREINTNEGAISVACLSTVATLLMPPTVGVFKQQFPKVSVSIRDENVDGILDQVKSGAVDFAVTCLFSDDREIAFEPVLRDRFRFVCTQDHPFATRKFIRWRDLDQANLVVMTRGTGIRRLIDRHLSDASVLDKAKYEVSRVPSILKIVEEGGVSSVLPALTLAALPTETQLVHLPMTEPEIQREVGIATRTGVPLQTIAERFRRDFLHVLVNGHHLAHMPDIHILADP</sequence>
<keyword evidence="2" id="KW-0805">Transcription regulation</keyword>
<evidence type="ECO:0000256" key="4">
    <source>
        <dbReference type="ARBA" id="ARBA00023163"/>
    </source>
</evidence>
<proteinExistence type="inferred from homology"/>
<name>A0ABV3XTQ8_9RHOB</name>
<feature type="region of interest" description="Disordered" evidence="5">
    <location>
        <begin position="1"/>
        <end position="40"/>
    </location>
</feature>
<evidence type="ECO:0000256" key="5">
    <source>
        <dbReference type="SAM" id="MobiDB-lite"/>
    </source>
</evidence>
<dbReference type="InterPro" id="IPR000847">
    <property type="entry name" value="LysR_HTH_N"/>
</dbReference>
<dbReference type="PANTHER" id="PTHR30419:SF30">
    <property type="entry name" value="LYSR FAMILY TRANSCRIPTIONAL REGULATOR"/>
    <property type="match status" value="1"/>
</dbReference>
<evidence type="ECO:0000256" key="3">
    <source>
        <dbReference type="ARBA" id="ARBA00023125"/>
    </source>
</evidence>
<reference evidence="7 8" key="1">
    <citation type="submission" date="2024-06" db="EMBL/GenBank/DDBJ databases">
        <title>Genome of Rhodovulum iodosum, a marine photoferrotroph.</title>
        <authorList>
            <person name="Bianchini G."/>
            <person name="Nikeleit V."/>
            <person name="Kappler A."/>
            <person name="Bryce C."/>
            <person name="Sanchez-Baracaldo P."/>
        </authorList>
    </citation>
    <scope>NUCLEOTIDE SEQUENCE [LARGE SCALE GENOMIC DNA]</scope>
    <source>
        <strain evidence="7 8">UT/N1</strain>
    </source>
</reference>
<dbReference type="InterPro" id="IPR005119">
    <property type="entry name" value="LysR_subst-bd"/>
</dbReference>
<dbReference type="InterPro" id="IPR036388">
    <property type="entry name" value="WH-like_DNA-bd_sf"/>
</dbReference>
<dbReference type="SUPFAM" id="SSF46785">
    <property type="entry name" value="Winged helix' DNA-binding domain"/>
    <property type="match status" value="1"/>
</dbReference>
<evidence type="ECO:0000256" key="1">
    <source>
        <dbReference type="ARBA" id="ARBA00009437"/>
    </source>
</evidence>
<dbReference type="EMBL" id="JBEHHI010000002">
    <property type="protein sequence ID" value="MEX5728721.1"/>
    <property type="molecule type" value="Genomic_DNA"/>
</dbReference>